<dbReference type="Proteomes" id="UP000494119">
    <property type="component" value="Unassembled WGS sequence"/>
</dbReference>
<dbReference type="AlphaFoldDB" id="A0A6J5G2F3"/>
<name>A0A6J5G2F3_9BURK</name>
<proteinExistence type="predicted"/>
<sequence length="127" mass="13497">MPSMMPMIFDDGHVGQIEAAYLIDALRDLEEPVDPVQADLAPQGRVRGGRGLFGIEKAVVGETPDEATVGIAHFRIGNGTDEAPVCFGFVEVVLHRQLAQCALMRRNGGGGGSGLCIGLVCSRHRLI</sequence>
<accession>A0A6J5G2F3</accession>
<dbReference type="EMBL" id="CADIKL010000014">
    <property type="protein sequence ID" value="CAB3791015.1"/>
    <property type="molecule type" value="Genomic_DNA"/>
</dbReference>
<evidence type="ECO:0000313" key="2">
    <source>
        <dbReference type="Proteomes" id="UP000494119"/>
    </source>
</evidence>
<gene>
    <name evidence="1" type="ORF">LMG28688_03212</name>
</gene>
<reference evidence="1 2" key="1">
    <citation type="submission" date="2020-04" db="EMBL/GenBank/DDBJ databases">
        <authorList>
            <person name="De Canck E."/>
        </authorList>
    </citation>
    <scope>NUCLEOTIDE SEQUENCE [LARGE SCALE GENOMIC DNA]</scope>
    <source>
        <strain evidence="1 2">LMG 28688</strain>
    </source>
</reference>
<protein>
    <submittedName>
        <fullName evidence="1">Uncharacterized protein</fullName>
    </submittedName>
</protein>
<keyword evidence="2" id="KW-1185">Reference proteome</keyword>
<evidence type="ECO:0000313" key="1">
    <source>
        <dbReference type="EMBL" id="CAB3791015.1"/>
    </source>
</evidence>
<organism evidence="1 2">
    <name type="scientific">Paraburkholderia caffeinitolerans</name>
    <dbReference type="NCBI Taxonomy" id="1723730"/>
    <lineage>
        <taxon>Bacteria</taxon>
        <taxon>Pseudomonadati</taxon>
        <taxon>Pseudomonadota</taxon>
        <taxon>Betaproteobacteria</taxon>
        <taxon>Burkholderiales</taxon>
        <taxon>Burkholderiaceae</taxon>
        <taxon>Paraburkholderia</taxon>
    </lineage>
</organism>